<dbReference type="GO" id="GO:0005525">
    <property type="term" value="F:GTP binding"/>
    <property type="evidence" value="ECO:0007669"/>
    <property type="project" value="InterPro"/>
</dbReference>
<accession>A0A7R9BFT7</accession>
<evidence type="ECO:0000313" key="3">
    <source>
        <dbReference type="Proteomes" id="UP000678499"/>
    </source>
</evidence>
<feature type="compositionally biased region" description="Polar residues" evidence="1">
    <location>
        <begin position="558"/>
        <end position="567"/>
    </location>
</feature>
<dbReference type="Proteomes" id="UP000678499">
    <property type="component" value="Unassembled WGS sequence"/>
</dbReference>
<dbReference type="PROSITE" id="PS51419">
    <property type="entry name" value="RAB"/>
    <property type="match status" value="1"/>
</dbReference>
<dbReference type="InterPro" id="IPR040385">
    <property type="entry name" value="RABL6"/>
</dbReference>
<feature type="compositionally biased region" description="Basic residues" evidence="1">
    <location>
        <begin position="531"/>
        <end position="549"/>
    </location>
</feature>
<dbReference type="OrthoDB" id="207081at2759"/>
<dbReference type="GO" id="GO:0005634">
    <property type="term" value="C:nucleus"/>
    <property type="evidence" value="ECO:0007669"/>
    <property type="project" value="TreeGrafter"/>
</dbReference>
<dbReference type="SMART" id="SM00175">
    <property type="entry name" value="RAB"/>
    <property type="match status" value="1"/>
</dbReference>
<evidence type="ECO:0008006" key="4">
    <source>
        <dbReference type="Google" id="ProtNLM"/>
    </source>
</evidence>
<dbReference type="EMBL" id="CAJPEX010000160">
    <property type="protein sequence ID" value="CAG0913838.1"/>
    <property type="molecule type" value="Genomic_DNA"/>
</dbReference>
<dbReference type="SMART" id="SM00174">
    <property type="entry name" value="RHO"/>
    <property type="match status" value="1"/>
</dbReference>
<protein>
    <recommendedName>
        <fullName evidence="4">Rab-like protein 6</fullName>
    </recommendedName>
</protein>
<dbReference type="GO" id="GO:0005829">
    <property type="term" value="C:cytosol"/>
    <property type="evidence" value="ECO:0007669"/>
    <property type="project" value="TreeGrafter"/>
</dbReference>
<evidence type="ECO:0000256" key="1">
    <source>
        <dbReference type="SAM" id="MobiDB-lite"/>
    </source>
</evidence>
<dbReference type="SUPFAM" id="SSF52540">
    <property type="entry name" value="P-loop containing nucleoside triphosphate hydrolases"/>
    <property type="match status" value="1"/>
</dbReference>
<feature type="compositionally biased region" description="Acidic residues" evidence="1">
    <location>
        <begin position="458"/>
        <end position="468"/>
    </location>
</feature>
<sequence>MFSAIKKLASKGDSSSSNHVPQGLQAMPHSLQKKFAKGVQYNMKIVIKGDRNVGKSCLFQRLQGGKFSEDYVPTEEIQVTSVQWSYKTTDDVVKVEVWDVVDKGKKKKKSAALKLNNLPNCADGPDEEIALDAEFLDVYKGAHGVIFVFDITKSWTWDYVKRELLNVPSHLPVLLLGNHRDMGHHRTVTLDQMQFYADHEVDRGEKGVNVRCAEASMRNGFGLKFVHKFFNLPFLTLQKETLLKQLELNARDIDSTLQELDLVRESDEFNYDMFLDKVTAVRRKIAEAQAPPVSPCVPDAVAVSQDHLPGAKVPNPKPPLPKGPIGGGTLIPDRSLLGGALQEQKRKQQAALADSKPSEPVVTEVKKPVDVADGSKGLFSGFFANREKKASDAGKVVGVEVVIQATGEAISVADFKPDSGGIEGFLDDDDDGFALEGDKIQDSSDEDEKDQRPIVADLQDDLASEDEAILANPQAIVENVSREPVPEPAESPSKPEETSVPEAPPIVFTLNVDDLQALEAPLENLDAEKKKSGKEKKSKGTKKKKKKSKVKEESDSEVATTGDSASTRDMYEELEDFLND</sequence>
<dbReference type="AlphaFoldDB" id="A0A7R9BFT7"/>
<dbReference type="Pfam" id="PF08477">
    <property type="entry name" value="Roc"/>
    <property type="match status" value="1"/>
</dbReference>
<dbReference type="PANTHER" id="PTHR14932">
    <property type="entry name" value="RAS GTPASE-RELATED"/>
    <property type="match status" value="1"/>
</dbReference>
<dbReference type="InterPro" id="IPR001806">
    <property type="entry name" value="Small_GTPase"/>
</dbReference>
<dbReference type="GO" id="GO:0003924">
    <property type="term" value="F:GTPase activity"/>
    <property type="evidence" value="ECO:0007669"/>
    <property type="project" value="InterPro"/>
</dbReference>
<dbReference type="PRINTS" id="PR00449">
    <property type="entry name" value="RASTRNSFRMNG"/>
</dbReference>
<feature type="region of interest" description="Disordered" evidence="1">
    <location>
        <begin position="416"/>
        <end position="506"/>
    </location>
</feature>
<reference evidence="2" key="1">
    <citation type="submission" date="2020-11" db="EMBL/GenBank/DDBJ databases">
        <authorList>
            <person name="Tran Van P."/>
        </authorList>
    </citation>
    <scope>NUCLEOTIDE SEQUENCE</scope>
</reference>
<dbReference type="EMBL" id="OA882197">
    <property type="protein sequence ID" value="CAD7273686.1"/>
    <property type="molecule type" value="Genomic_DNA"/>
</dbReference>
<proteinExistence type="predicted"/>
<keyword evidence="3" id="KW-1185">Reference proteome</keyword>
<dbReference type="InterPro" id="IPR027417">
    <property type="entry name" value="P-loop_NTPase"/>
</dbReference>
<feature type="region of interest" description="Disordered" evidence="1">
    <location>
        <begin position="521"/>
        <end position="580"/>
    </location>
</feature>
<evidence type="ECO:0000313" key="2">
    <source>
        <dbReference type="EMBL" id="CAD7273686.1"/>
    </source>
</evidence>
<dbReference type="PANTHER" id="PTHR14932:SF1">
    <property type="entry name" value="RAB-LIKE PROTEIN 6"/>
    <property type="match status" value="1"/>
</dbReference>
<name>A0A7R9BFT7_9CRUS</name>
<organism evidence="2">
    <name type="scientific">Notodromas monacha</name>
    <dbReference type="NCBI Taxonomy" id="399045"/>
    <lineage>
        <taxon>Eukaryota</taxon>
        <taxon>Metazoa</taxon>
        <taxon>Ecdysozoa</taxon>
        <taxon>Arthropoda</taxon>
        <taxon>Crustacea</taxon>
        <taxon>Oligostraca</taxon>
        <taxon>Ostracoda</taxon>
        <taxon>Podocopa</taxon>
        <taxon>Podocopida</taxon>
        <taxon>Cypridocopina</taxon>
        <taxon>Cypridoidea</taxon>
        <taxon>Cyprididae</taxon>
        <taxon>Notodromas</taxon>
    </lineage>
</organism>
<dbReference type="Gene3D" id="3.40.50.300">
    <property type="entry name" value="P-loop containing nucleotide triphosphate hydrolases"/>
    <property type="match status" value="1"/>
</dbReference>
<gene>
    <name evidence="2" type="ORF">NMOB1V02_LOCUS1560</name>
</gene>
<dbReference type="Pfam" id="PF00071">
    <property type="entry name" value="Ras"/>
    <property type="match status" value="1"/>
</dbReference>